<reference evidence="5" key="1">
    <citation type="submission" date="2019-03" db="EMBL/GenBank/DDBJ databases">
        <title>Improved annotation for the trematode Fasciola hepatica.</title>
        <authorList>
            <person name="Choi Y.-J."/>
            <person name="Martin J."/>
            <person name="Mitreva M."/>
        </authorList>
    </citation>
    <scope>NUCLEOTIDE SEQUENCE [LARGE SCALE GENOMIC DNA]</scope>
</reference>
<dbReference type="Proteomes" id="UP000230066">
    <property type="component" value="Unassembled WGS sequence"/>
</dbReference>
<evidence type="ECO:0000256" key="3">
    <source>
        <dbReference type="ARBA" id="ARBA00023242"/>
    </source>
</evidence>
<feature type="compositionally biased region" description="Acidic residues" evidence="4">
    <location>
        <begin position="284"/>
        <end position="295"/>
    </location>
</feature>
<evidence type="ECO:0000313" key="6">
    <source>
        <dbReference type="Proteomes" id="UP000230066"/>
    </source>
</evidence>
<dbReference type="PANTHER" id="PTHR13375:SF3">
    <property type="entry name" value="THO COMPLEX SUBUNIT 5 HOMOLOG"/>
    <property type="match status" value="1"/>
</dbReference>
<evidence type="ECO:0000313" key="5">
    <source>
        <dbReference type="EMBL" id="THD28688.1"/>
    </source>
</evidence>
<organism evidence="5 6">
    <name type="scientific">Fasciola hepatica</name>
    <name type="common">Liver fluke</name>
    <dbReference type="NCBI Taxonomy" id="6192"/>
    <lineage>
        <taxon>Eukaryota</taxon>
        <taxon>Metazoa</taxon>
        <taxon>Spiralia</taxon>
        <taxon>Lophotrochozoa</taxon>
        <taxon>Platyhelminthes</taxon>
        <taxon>Trematoda</taxon>
        <taxon>Digenea</taxon>
        <taxon>Plagiorchiida</taxon>
        <taxon>Echinostomata</taxon>
        <taxon>Echinostomatoidea</taxon>
        <taxon>Fasciolidae</taxon>
        <taxon>Fasciola</taxon>
    </lineage>
</organism>
<dbReference type="Pfam" id="PF09766">
    <property type="entry name" value="FmiP_Thoc5"/>
    <property type="match status" value="1"/>
</dbReference>
<proteinExistence type="inferred from homology"/>
<dbReference type="InterPro" id="IPR019163">
    <property type="entry name" value="THO_Thoc5"/>
</dbReference>
<feature type="region of interest" description="Disordered" evidence="4">
    <location>
        <begin position="279"/>
        <end position="319"/>
    </location>
</feature>
<name>A0A4E0RY77_FASHE</name>
<dbReference type="GO" id="GO:0003729">
    <property type="term" value="F:mRNA binding"/>
    <property type="evidence" value="ECO:0007669"/>
    <property type="project" value="TreeGrafter"/>
</dbReference>
<keyword evidence="6" id="KW-1185">Reference proteome</keyword>
<comment type="caution">
    <text evidence="5">The sequence shown here is derived from an EMBL/GenBank/DDBJ whole genome shotgun (WGS) entry which is preliminary data.</text>
</comment>
<dbReference type="GO" id="GO:0000445">
    <property type="term" value="C:THO complex part of transcription export complex"/>
    <property type="evidence" value="ECO:0007669"/>
    <property type="project" value="TreeGrafter"/>
</dbReference>
<comment type="subcellular location">
    <subcellularLocation>
        <location evidence="1">Nucleus</location>
    </subcellularLocation>
</comment>
<sequence length="563" mass="63987">MPAESECVQVSNSFYWEESTVSVGSSTEDLLLFRKHCRDLREVIHSTWVQKQSGEKISSAKFASLILSLKELNRRTQFRIRKARDRTTEQKLNVDKLHLNLQNLLYEVAHLENEIKTCLEFKSQHEKLSLIPVEEFFLATGRQSDAPLSHEETLERLYWELDQRKNWSASCQKLMQSVESVSQEISQKRKYLASFAPKLKELVDNTLVIQKLMDLPFSKEEEQHQLAFLLPTPLYILYTHLKSYLSTMDYPPQTSVEIEGDGELAKAVNQAAAATSALGIDLSPDAEESDMDDVAEEKKRKTKRRKGDVSSHPPSHASNKAISLHPLRVVFRLAYPCGPNGKEDSHRPNQILPSSLSSVPLTAIEAGRPVLSKEQQKLVPRTVEVRLTNWKKSSMSALENVPRARKLIALKLIQSSDLIFHCEFHRSEYVPVPVWVAVPPEYPNRAPVLVVHNPGHETSMTTRAKNRIEWELSDLNLQDLEAEVNCYWTEFFADTMGSECSGVRESTSTVWNILSCQLVRCAVCLHALSSGDSTTLDAVKTIRYPTRSHPLRYLPSLGLFTHR</sequence>
<comment type="similarity">
    <text evidence="2">Belongs to the THOC5 family.</text>
</comment>
<keyword evidence="3" id="KW-0539">Nucleus</keyword>
<dbReference type="PANTHER" id="PTHR13375">
    <property type="entry name" value="FMS INTERACTING PROTEIN"/>
    <property type="match status" value="1"/>
</dbReference>
<dbReference type="EMBL" id="JXXN02000095">
    <property type="protein sequence ID" value="THD28688.1"/>
    <property type="molecule type" value="Genomic_DNA"/>
</dbReference>
<evidence type="ECO:0000256" key="4">
    <source>
        <dbReference type="SAM" id="MobiDB-lite"/>
    </source>
</evidence>
<dbReference type="AlphaFoldDB" id="A0A4E0RY77"/>
<protein>
    <submittedName>
        <fullName evidence="5">THO complex subunit</fullName>
    </submittedName>
</protein>
<dbReference type="GO" id="GO:0006406">
    <property type="term" value="P:mRNA export from nucleus"/>
    <property type="evidence" value="ECO:0007669"/>
    <property type="project" value="TreeGrafter"/>
</dbReference>
<gene>
    <name evidence="5" type="ORF">D915_000504</name>
</gene>
<evidence type="ECO:0000256" key="2">
    <source>
        <dbReference type="ARBA" id="ARBA00008044"/>
    </source>
</evidence>
<accession>A0A4E0RY77</accession>
<evidence type="ECO:0000256" key="1">
    <source>
        <dbReference type="ARBA" id="ARBA00004123"/>
    </source>
</evidence>